<feature type="binding site" evidence="5">
    <location>
        <position position="134"/>
    </location>
    <ligand>
        <name>ATP</name>
        <dbReference type="ChEBI" id="CHEBI:30616"/>
    </ligand>
</feature>
<evidence type="ECO:0000313" key="8">
    <source>
        <dbReference type="EMBL" id="AFM13210.1"/>
    </source>
</evidence>
<evidence type="ECO:0000256" key="2">
    <source>
        <dbReference type="ARBA" id="ARBA00022727"/>
    </source>
</evidence>
<proteinExistence type="inferred from homology"/>
<keyword evidence="4 5" id="KW-0418">Kinase</keyword>
<evidence type="ECO:0000313" key="9">
    <source>
        <dbReference type="Proteomes" id="UP000006048"/>
    </source>
</evidence>
<dbReference type="OrthoDB" id="9805030at2"/>
<dbReference type="RefSeq" id="WP_014803715.1">
    <property type="nucleotide sequence ID" value="NC_018020.1"/>
</dbReference>
<feature type="binding site" evidence="5">
    <location>
        <position position="99"/>
    </location>
    <ligand>
        <name>AMP</name>
        <dbReference type="ChEBI" id="CHEBI:456215"/>
    </ligand>
</feature>
<dbReference type="GO" id="GO:0005524">
    <property type="term" value="F:ATP binding"/>
    <property type="evidence" value="ECO:0007669"/>
    <property type="project" value="UniProtKB-UniRule"/>
</dbReference>
<protein>
    <recommendedName>
        <fullName evidence="5 7">Adenylate kinase</fullName>
        <shortName evidence="5">AK</shortName>
        <ecNumber evidence="5 7">2.7.4.3</ecNumber>
    </recommendedName>
    <alternativeName>
        <fullName evidence="5">ATP-AMP transphosphorylase</fullName>
    </alternativeName>
    <alternativeName>
        <fullName evidence="5">ATP:AMP phosphotransferase</fullName>
    </alternativeName>
    <alternativeName>
        <fullName evidence="5">Adenylate monophosphate kinase</fullName>
    </alternativeName>
</protein>
<keyword evidence="9" id="KW-1185">Reference proteome</keyword>
<dbReference type="GO" id="GO:0005737">
    <property type="term" value="C:cytoplasm"/>
    <property type="evidence" value="ECO:0007669"/>
    <property type="project" value="UniProtKB-SubCell"/>
</dbReference>
<dbReference type="NCBIfam" id="NF001381">
    <property type="entry name" value="PRK00279.1-3"/>
    <property type="match status" value="1"/>
</dbReference>
<dbReference type="STRING" id="869212.Turpa_2570"/>
<comment type="caution">
    <text evidence="5">Lacks conserved residue(s) required for the propagation of feature annotation.</text>
</comment>
<feature type="binding site" evidence="5">
    <location>
        <begin position="64"/>
        <end position="66"/>
    </location>
    <ligand>
        <name>AMP</name>
        <dbReference type="ChEBI" id="CHEBI:456215"/>
    </ligand>
</feature>
<dbReference type="PROSITE" id="PS00113">
    <property type="entry name" value="ADENYLATE_KINASE"/>
    <property type="match status" value="1"/>
</dbReference>
<comment type="function">
    <text evidence="5">Catalyzes the reversible transfer of the terminal phosphate group between ATP and AMP. Plays an important role in cellular energy homeostasis and in adenine nucleotide metabolism.</text>
</comment>
<feature type="binding site" evidence="5">
    <location>
        <position position="38"/>
    </location>
    <ligand>
        <name>AMP</name>
        <dbReference type="ChEBI" id="CHEBI:456215"/>
    </ligand>
</feature>
<dbReference type="NCBIfam" id="NF011105">
    <property type="entry name" value="PRK14532.1"/>
    <property type="match status" value="1"/>
</dbReference>
<feature type="binding site" evidence="5">
    <location>
        <position position="151"/>
    </location>
    <ligand>
        <name>AMP</name>
        <dbReference type="ChEBI" id="CHEBI:456215"/>
    </ligand>
</feature>
<dbReference type="InterPro" id="IPR027417">
    <property type="entry name" value="P-loop_NTPase"/>
</dbReference>
<dbReference type="EMBL" id="CP002959">
    <property type="protein sequence ID" value="AFM13210.1"/>
    <property type="molecule type" value="Genomic_DNA"/>
</dbReference>
<dbReference type="HAMAP" id="MF_00235">
    <property type="entry name" value="Adenylate_kinase_Adk"/>
    <property type="match status" value="1"/>
</dbReference>
<feature type="binding site" evidence="5">
    <location>
        <position position="43"/>
    </location>
    <ligand>
        <name>AMP</name>
        <dbReference type="ChEBI" id="CHEBI:456215"/>
    </ligand>
</feature>
<dbReference type="InterPro" id="IPR033690">
    <property type="entry name" value="Adenylat_kinase_CS"/>
</dbReference>
<dbReference type="Gene3D" id="3.40.50.300">
    <property type="entry name" value="P-loop containing nucleotide triphosphate hydrolases"/>
    <property type="match status" value="1"/>
</dbReference>
<comment type="subunit">
    <text evidence="5 7">Monomer.</text>
</comment>
<evidence type="ECO:0000256" key="5">
    <source>
        <dbReference type="HAMAP-Rule" id="MF_00235"/>
    </source>
</evidence>
<dbReference type="AlphaFoldDB" id="I4B7F3"/>
<dbReference type="PANTHER" id="PTHR23359">
    <property type="entry name" value="NUCLEOTIDE KINASE"/>
    <property type="match status" value="1"/>
</dbReference>
<evidence type="ECO:0000256" key="3">
    <source>
        <dbReference type="ARBA" id="ARBA00022741"/>
    </source>
</evidence>
<dbReference type="HOGENOM" id="CLU_032354_1_2_12"/>
<evidence type="ECO:0000256" key="6">
    <source>
        <dbReference type="RuleBase" id="RU003330"/>
    </source>
</evidence>
<keyword evidence="5 7" id="KW-0067">ATP-binding</keyword>
<dbReference type="InterPro" id="IPR006259">
    <property type="entry name" value="Adenyl_kin_sub"/>
</dbReference>
<gene>
    <name evidence="5" type="primary">adk</name>
    <name evidence="8" type="ordered locus">Turpa_2570</name>
</gene>
<dbReference type="GO" id="GO:0044209">
    <property type="term" value="P:AMP salvage"/>
    <property type="evidence" value="ECO:0007669"/>
    <property type="project" value="UniProtKB-UniRule"/>
</dbReference>
<name>I4B7F3_TURPD</name>
<comment type="domain">
    <text evidence="5">Consists of three domains, a large central CORE domain and two small peripheral domains, NMPbind and LID, which undergo movements during catalysis. The LID domain closes over the site of phosphoryl transfer upon ATP binding. Assembling and dissambling the active center during each catalytic cycle provides an effective means to prevent ATP hydrolysis.</text>
</comment>
<accession>I4B7F3</accession>
<comment type="subcellular location">
    <subcellularLocation>
        <location evidence="5 7">Cytoplasm</location>
    </subcellularLocation>
</comment>
<dbReference type="UniPathway" id="UPA00588">
    <property type="reaction ID" value="UER00649"/>
</dbReference>
<feature type="region of interest" description="NMP" evidence="5">
    <location>
        <begin position="37"/>
        <end position="66"/>
    </location>
</feature>
<evidence type="ECO:0000256" key="4">
    <source>
        <dbReference type="ARBA" id="ARBA00022777"/>
    </source>
</evidence>
<dbReference type="Proteomes" id="UP000006048">
    <property type="component" value="Chromosome"/>
</dbReference>
<feature type="binding site" evidence="5">
    <location>
        <position position="179"/>
    </location>
    <ligand>
        <name>ATP</name>
        <dbReference type="ChEBI" id="CHEBI:30616"/>
    </ligand>
</feature>
<dbReference type="KEGG" id="tpx:Turpa_2570"/>
<dbReference type="NCBIfam" id="NF011104">
    <property type="entry name" value="PRK14531.1"/>
    <property type="match status" value="1"/>
</dbReference>
<comment type="pathway">
    <text evidence="5">Purine metabolism; AMP biosynthesis via salvage pathway; AMP from ADP: step 1/1.</text>
</comment>
<keyword evidence="1 5" id="KW-0808">Transferase</keyword>
<keyword evidence="3 5" id="KW-0547">Nucleotide-binding</keyword>
<feature type="binding site" evidence="5">
    <location>
        <begin position="92"/>
        <end position="95"/>
    </location>
    <ligand>
        <name>AMP</name>
        <dbReference type="ChEBI" id="CHEBI:456215"/>
    </ligand>
</feature>
<dbReference type="NCBIfam" id="TIGR01351">
    <property type="entry name" value="adk"/>
    <property type="match status" value="1"/>
</dbReference>
<dbReference type="EC" id="2.7.4.3" evidence="5 7"/>
<sequence length="194" mass="21122">MGNAPNRLQLIFLGPPGAGKGTQAKIFLDRSGIVQISTGDILRAAVSKGTDLGKEAKSYMDKGELVPDSVVIGIIEQRIQEPDCAKGFVLDGFPRTLEQARALDSILAKLKIELSHVINFAVPDEELVKRLLGRAEQEGRSDDNPESIKNRLQVFKEKTQPLIQYYTDKKILRDINGLGTTAEIAAAVQNVVGV</sequence>
<keyword evidence="2 5" id="KW-0545">Nucleotide biosynthesis</keyword>
<dbReference type="GO" id="GO:0004017">
    <property type="term" value="F:AMP kinase activity"/>
    <property type="evidence" value="ECO:0007669"/>
    <property type="project" value="UniProtKB-UniRule"/>
</dbReference>
<keyword evidence="5" id="KW-0963">Cytoplasm</keyword>
<comment type="similarity">
    <text evidence="5 6">Belongs to the adenylate kinase family.</text>
</comment>
<dbReference type="SUPFAM" id="SSF52540">
    <property type="entry name" value="P-loop containing nucleoside triphosphate hydrolases"/>
    <property type="match status" value="1"/>
</dbReference>
<organism evidence="8 9">
    <name type="scientific">Turneriella parva (strain ATCC BAA-1111 / DSM 21527 / NCTC 11395 / H)</name>
    <name type="common">Leptospira parva</name>
    <dbReference type="NCBI Taxonomy" id="869212"/>
    <lineage>
        <taxon>Bacteria</taxon>
        <taxon>Pseudomonadati</taxon>
        <taxon>Spirochaetota</taxon>
        <taxon>Spirochaetia</taxon>
        <taxon>Leptospirales</taxon>
        <taxon>Leptospiraceae</taxon>
        <taxon>Turneriella</taxon>
    </lineage>
</organism>
<reference evidence="8 9" key="1">
    <citation type="submission" date="2012-06" db="EMBL/GenBank/DDBJ databases">
        <title>The complete chromosome of genome of Turneriella parva DSM 21527.</title>
        <authorList>
            <consortium name="US DOE Joint Genome Institute (JGI-PGF)"/>
            <person name="Lucas S."/>
            <person name="Han J."/>
            <person name="Lapidus A."/>
            <person name="Bruce D."/>
            <person name="Goodwin L."/>
            <person name="Pitluck S."/>
            <person name="Peters L."/>
            <person name="Kyrpides N."/>
            <person name="Mavromatis K."/>
            <person name="Ivanova N."/>
            <person name="Mikhailova N."/>
            <person name="Chertkov O."/>
            <person name="Detter J.C."/>
            <person name="Tapia R."/>
            <person name="Han C."/>
            <person name="Land M."/>
            <person name="Hauser L."/>
            <person name="Markowitz V."/>
            <person name="Cheng J.-F."/>
            <person name="Hugenholtz P."/>
            <person name="Woyke T."/>
            <person name="Wu D."/>
            <person name="Gronow S."/>
            <person name="Wellnitz S."/>
            <person name="Brambilla E."/>
            <person name="Klenk H.-P."/>
            <person name="Eisen J.A."/>
        </authorList>
    </citation>
    <scope>NUCLEOTIDE SEQUENCE [LARGE SCALE GENOMIC DNA]</scope>
    <source>
        <strain evidence="9">ATCC BAA-1111 / DSM 21527 / NCTC 11395 / H</strain>
    </source>
</reference>
<dbReference type="Pfam" id="PF00406">
    <property type="entry name" value="ADK"/>
    <property type="match status" value="1"/>
</dbReference>
<dbReference type="NCBIfam" id="NF011100">
    <property type="entry name" value="PRK14527.1"/>
    <property type="match status" value="1"/>
</dbReference>
<evidence type="ECO:0000256" key="7">
    <source>
        <dbReference type="RuleBase" id="RU003331"/>
    </source>
</evidence>
<feature type="binding site" evidence="5">
    <location>
        <position position="140"/>
    </location>
    <ligand>
        <name>AMP</name>
        <dbReference type="ChEBI" id="CHEBI:456215"/>
    </ligand>
</feature>
<dbReference type="NCBIfam" id="NF011101">
    <property type="entry name" value="PRK14528.1"/>
    <property type="match status" value="1"/>
</dbReference>
<evidence type="ECO:0000256" key="1">
    <source>
        <dbReference type="ARBA" id="ARBA00022679"/>
    </source>
</evidence>
<dbReference type="CDD" id="cd01428">
    <property type="entry name" value="ADK"/>
    <property type="match status" value="1"/>
</dbReference>
<feature type="binding site" evidence="5">
    <location>
        <begin position="17"/>
        <end position="22"/>
    </location>
    <ligand>
        <name>ATP</name>
        <dbReference type="ChEBI" id="CHEBI:30616"/>
    </ligand>
</feature>
<dbReference type="InterPro" id="IPR000850">
    <property type="entry name" value="Adenylat/UMP-CMP_kin"/>
</dbReference>
<comment type="catalytic activity">
    <reaction evidence="5 7">
        <text>AMP + ATP = 2 ADP</text>
        <dbReference type="Rhea" id="RHEA:12973"/>
        <dbReference type="ChEBI" id="CHEBI:30616"/>
        <dbReference type="ChEBI" id="CHEBI:456215"/>
        <dbReference type="ChEBI" id="CHEBI:456216"/>
        <dbReference type="EC" id="2.7.4.3"/>
    </reaction>
</comment>
<dbReference type="PRINTS" id="PR00094">
    <property type="entry name" value="ADENYLTKNASE"/>
</dbReference>
<dbReference type="PATRIC" id="fig|869212.3.peg.2587"/>